<comment type="caution">
    <text evidence="2">The sequence shown here is derived from an EMBL/GenBank/DDBJ whole genome shotgun (WGS) entry which is preliminary data.</text>
</comment>
<proteinExistence type="predicted"/>
<feature type="transmembrane region" description="Helical" evidence="1">
    <location>
        <begin position="37"/>
        <end position="64"/>
    </location>
</feature>
<gene>
    <name evidence="2" type="ORF">ASZ90_019161</name>
</gene>
<feature type="transmembrane region" description="Helical" evidence="1">
    <location>
        <begin position="207"/>
        <end position="227"/>
    </location>
</feature>
<dbReference type="Pfam" id="PF04474">
    <property type="entry name" value="DUF554"/>
    <property type="match status" value="1"/>
</dbReference>
<evidence type="ECO:0008006" key="3">
    <source>
        <dbReference type="Google" id="ProtNLM"/>
    </source>
</evidence>
<feature type="transmembrane region" description="Helical" evidence="1">
    <location>
        <begin position="6"/>
        <end position="25"/>
    </location>
</feature>
<dbReference type="EMBL" id="LNQE01001882">
    <property type="protein sequence ID" value="KUG03373.1"/>
    <property type="molecule type" value="Genomic_DNA"/>
</dbReference>
<protein>
    <recommendedName>
        <fullName evidence="3">Transport protein</fullName>
    </recommendedName>
</protein>
<feature type="transmembrane region" description="Helical" evidence="1">
    <location>
        <begin position="138"/>
        <end position="161"/>
    </location>
</feature>
<reference evidence="2" key="1">
    <citation type="journal article" date="2015" name="Proc. Natl. Acad. Sci. U.S.A.">
        <title>Networks of energetic and metabolic interactions define dynamics in microbial communities.</title>
        <authorList>
            <person name="Embree M."/>
            <person name="Liu J.K."/>
            <person name="Al-Bassam M.M."/>
            <person name="Zengler K."/>
        </authorList>
    </citation>
    <scope>NUCLEOTIDE SEQUENCE</scope>
</reference>
<sequence>MLGTIVNTGAIIVGAFIGLLFKGGIPESYNHTIMKAIGLAVVLIGLQNAFQTTNILLLIFSLAIGSLLGEMMKIEGGLENLGNWLESRFASSGSNISSGFVTASLLFCVGAMAIVGSLESGLSGNHQTLFAKSVLDGIASIVLASTMGLGVLFSAASVFIYQGFITLTSTFLQQFLVEAAITEMSAVGGLLILAIGMNLLDLPRIKVGNMLPAIFLPLIYYILLPLWSKLPGLF</sequence>
<feature type="transmembrane region" description="Helical" evidence="1">
    <location>
        <begin position="96"/>
        <end position="118"/>
    </location>
</feature>
<dbReference type="InterPro" id="IPR007563">
    <property type="entry name" value="DUF554"/>
</dbReference>
<dbReference type="PANTHER" id="PTHR36111">
    <property type="entry name" value="INNER MEMBRANE PROTEIN-RELATED"/>
    <property type="match status" value="1"/>
</dbReference>
<dbReference type="AlphaFoldDB" id="A0A0W8E4K4"/>
<feature type="transmembrane region" description="Helical" evidence="1">
    <location>
        <begin position="181"/>
        <end position="200"/>
    </location>
</feature>
<evidence type="ECO:0000313" key="2">
    <source>
        <dbReference type="EMBL" id="KUG03373.1"/>
    </source>
</evidence>
<dbReference type="PANTHER" id="PTHR36111:SF2">
    <property type="entry name" value="INNER MEMBRANE PROTEIN"/>
    <property type="match status" value="1"/>
</dbReference>
<name>A0A0W8E4K4_9ZZZZ</name>
<organism evidence="2">
    <name type="scientific">hydrocarbon metagenome</name>
    <dbReference type="NCBI Taxonomy" id="938273"/>
    <lineage>
        <taxon>unclassified sequences</taxon>
        <taxon>metagenomes</taxon>
        <taxon>ecological metagenomes</taxon>
    </lineage>
</organism>
<keyword evidence="1" id="KW-0472">Membrane</keyword>
<keyword evidence="1" id="KW-0812">Transmembrane</keyword>
<accession>A0A0W8E4K4</accession>
<evidence type="ECO:0000256" key="1">
    <source>
        <dbReference type="SAM" id="Phobius"/>
    </source>
</evidence>
<keyword evidence="1" id="KW-1133">Transmembrane helix</keyword>